<name>A0A0J9HCR4_AJEDA</name>
<accession>A0A0J9HCR4</accession>
<proteinExistence type="predicted"/>
<organism evidence="1">
    <name type="scientific">Ajellomyces dermatitidis (strain ATCC 18188 / CBS 674.68)</name>
    <name type="common">Blastomyces dermatitidis</name>
    <dbReference type="NCBI Taxonomy" id="653446"/>
    <lineage>
        <taxon>Eukaryota</taxon>
        <taxon>Fungi</taxon>
        <taxon>Dikarya</taxon>
        <taxon>Ascomycota</taxon>
        <taxon>Pezizomycotina</taxon>
        <taxon>Eurotiomycetes</taxon>
        <taxon>Eurotiomycetidae</taxon>
        <taxon>Onygenales</taxon>
        <taxon>Ajellomycetaceae</taxon>
        <taxon>Blastomyces</taxon>
    </lineage>
</organism>
<dbReference type="AlphaFoldDB" id="A0A0J9HCR4"/>
<evidence type="ECO:0000313" key="1">
    <source>
        <dbReference type="EMBL" id="KMW66844.1"/>
    </source>
</evidence>
<gene>
    <name evidence="1" type="ORF">BDDG_11747</name>
</gene>
<dbReference type="EMBL" id="GG749411">
    <property type="protein sequence ID" value="KMW66844.1"/>
    <property type="molecule type" value="Genomic_DNA"/>
</dbReference>
<reference evidence="1" key="1">
    <citation type="submission" date="2010-03" db="EMBL/GenBank/DDBJ databases">
        <title>Annotation of Blastomyces dermatitidis strain ATCC 18188.</title>
        <authorList>
            <consortium name="The Broad Institute Genome Sequencing Platform"/>
            <consortium name="Broad Institute Genome Sequencing Center for Infectious Disease."/>
            <person name="Cuomo C."/>
            <person name="Klein B."/>
            <person name="Sullivan T."/>
            <person name="Heitman J."/>
            <person name="Young S."/>
            <person name="Zeng Q."/>
            <person name="Gargeya S."/>
            <person name="Alvarado L."/>
            <person name="Berlin A.M."/>
            <person name="Chapman S.B."/>
            <person name="Chen Z."/>
            <person name="Freedman E."/>
            <person name="Gellesch M."/>
            <person name="Goldberg J."/>
            <person name="Griggs A."/>
            <person name="Gujja S."/>
            <person name="Heilman E."/>
            <person name="Heiman D."/>
            <person name="Howarth C."/>
            <person name="Mehta T."/>
            <person name="Neiman D."/>
            <person name="Pearson M."/>
            <person name="Roberts A."/>
            <person name="Saif S."/>
            <person name="Shea T."/>
            <person name="Shenoy N."/>
            <person name="Sisk P."/>
            <person name="Stolte C."/>
            <person name="Sykes S."/>
            <person name="White J."/>
            <person name="Yandava C."/>
            <person name="Haas B."/>
            <person name="Nusbaum C."/>
            <person name="Birren B."/>
        </authorList>
    </citation>
    <scope>NUCLEOTIDE SEQUENCE</scope>
    <source>
        <strain evidence="1">ATCC 18188</strain>
    </source>
</reference>
<protein>
    <submittedName>
        <fullName evidence="1">Uncharacterized protein</fullName>
    </submittedName>
</protein>
<sequence>MPASVLQVRHPGTRGGSIEASFVQGSKGRFSKPPSRISMDLAELPTASECVAQPTLEVPNGLGTWM</sequence>
<dbReference type="Proteomes" id="UP000007802">
    <property type="component" value="Unassembled WGS sequence"/>
</dbReference>